<keyword evidence="1" id="KW-0614">Plasmid</keyword>
<geneLocation type="plasmid" evidence="1">
    <name>unnamed</name>
</geneLocation>
<evidence type="ECO:0000313" key="2">
    <source>
        <dbReference type="Proteomes" id="UP001522662"/>
    </source>
</evidence>
<accession>A0ABT0CWW7</accession>
<reference evidence="1 2" key="1">
    <citation type="submission" date="2022-03" db="EMBL/GenBank/DDBJ databases">
        <title>Rhizobium SSM4.3 sp. nov., isolated from Sediment (Gouqi Island).</title>
        <authorList>
            <person name="Chen G."/>
        </authorList>
    </citation>
    <scope>NUCLEOTIDE SEQUENCE [LARGE SCALE GENOMIC DNA]</scope>
    <source>
        <strain evidence="1 2">SSM4.3</strain>
        <plasmid evidence="1">unnamed</plasmid>
    </source>
</reference>
<sequence length="257" mass="26543">MMPRPPDPGFFIGYAKKVPPEIAQCALLVSVFFLLGLVSASLAFSLSAQDPGSGGYVDELKGGRLAGVLETLPYPILRVPAQDGKGPRAIMLSGQGKAGVANAADPLAGQWAEVSGIFVKRGELDMLLVGGRNGLAGVEPPAGAVQPQAPVALGRWRLTGEICDGKCYAGAMRPGTGLAHKACANLCITGGVPPVFVTTSPVEGHNFLLMAGADGGPLPRALLDHTGLLIELEGEIEQRDDIMIFKVETPARPGVAS</sequence>
<keyword evidence="2" id="KW-1185">Reference proteome</keyword>
<evidence type="ECO:0000313" key="1">
    <source>
        <dbReference type="EMBL" id="MCJ8237449.1"/>
    </source>
</evidence>
<dbReference type="Proteomes" id="UP001522662">
    <property type="component" value="Unassembled WGS sequence"/>
</dbReference>
<comment type="caution">
    <text evidence="1">The sequence shown here is derived from an EMBL/GenBank/DDBJ whole genome shotgun (WGS) entry which is preliminary data.</text>
</comment>
<proteinExistence type="predicted"/>
<dbReference type="RefSeq" id="WP_245134870.1">
    <property type="nucleotide sequence ID" value="NZ_CP128477.1"/>
</dbReference>
<name>A0ABT0CWW7_9HYPH</name>
<dbReference type="EMBL" id="JALAYX010000001">
    <property type="protein sequence ID" value="MCJ8237449.1"/>
    <property type="molecule type" value="Genomic_DNA"/>
</dbReference>
<gene>
    <name evidence="1" type="ORF">MKJ03_03860</name>
</gene>
<protein>
    <submittedName>
        <fullName evidence="1">Uncharacterized protein</fullName>
    </submittedName>
</protein>
<organism evidence="1 2">
    <name type="scientific">Peteryoungia algae</name>
    <dbReference type="NCBI Taxonomy" id="2919917"/>
    <lineage>
        <taxon>Bacteria</taxon>
        <taxon>Pseudomonadati</taxon>
        <taxon>Pseudomonadota</taxon>
        <taxon>Alphaproteobacteria</taxon>
        <taxon>Hyphomicrobiales</taxon>
        <taxon>Rhizobiaceae</taxon>
        <taxon>Peteryoungia</taxon>
    </lineage>
</organism>